<dbReference type="Proteomes" id="UP000576082">
    <property type="component" value="Unassembled WGS sequence"/>
</dbReference>
<keyword evidence="7" id="KW-0347">Helicase</keyword>
<proteinExistence type="inferred from homology"/>
<evidence type="ECO:0000256" key="7">
    <source>
        <dbReference type="ARBA" id="ARBA00022806"/>
    </source>
</evidence>
<comment type="caution">
    <text evidence="12">The sequence shown here is derived from an EMBL/GenBank/DDBJ whole genome shotgun (WGS) entry which is preliminary data.</text>
</comment>
<keyword evidence="6" id="KW-0378">Hydrolase</keyword>
<evidence type="ECO:0000313" key="12">
    <source>
        <dbReference type="EMBL" id="NME67356.1"/>
    </source>
</evidence>
<evidence type="ECO:0000256" key="1">
    <source>
        <dbReference type="ARBA" id="ARBA00006847"/>
    </source>
</evidence>
<dbReference type="EMBL" id="JABANE010000010">
    <property type="protein sequence ID" value="NME67356.1"/>
    <property type="molecule type" value="Genomic_DNA"/>
</dbReference>
<accession>A0A7X9P0L7</accession>
<dbReference type="SUPFAM" id="SSF52540">
    <property type="entry name" value="P-loop containing nucleoside triphosphate hydrolases"/>
    <property type="match status" value="1"/>
</dbReference>
<dbReference type="AlphaFoldDB" id="A0A7X9P0L7"/>
<dbReference type="PANTHER" id="PTHR47959">
    <property type="entry name" value="ATP-DEPENDENT RNA HELICASE RHLE-RELATED"/>
    <property type="match status" value="1"/>
</dbReference>
<dbReference type="NCBIfam" id="TIGR01587">
    <property type="entry name" value="cas3_core"/>
    <property type="match status" value="1"/>
</dbReference>
<dbReference type="InterPro" id="IPR050079">
    <property type="entry name" value="DEAD_box_RNA_helicase"/>
</dbReference>
<dbReference type="InterPro" id="IPR011545">
    <property type="entry name" value="DEAD/DEAH_box_helicase_dom"/>
</dbReference>
<dbReference type="InterPro" id="IPR006483">
    <property type="entry name" value="CRISPR-assoc_Cas3_HD"/>
</dbReference>
<dbReference type="GO" id="GO:0005829">
    <property type="term" value="C:cytosol"/>
    <property type="evidence" value="ECO:0007669"/>
    <property type="project" value="TreeGrafter"/>
</dbReference>
<dbReference type="Gene3D" id="1.10.3210.30">
    <property type="match status" value="1"/>
</dbReference>
<dbReference type="InterPro" id="IPR006474">
    <property type="entry name" value="Helicase_Cas3_CRISPR-ass_core"/>
</dbReference>
<evidence type="ECO:0000256" key="3">
    <source>
        <dbReference type="ARBA" id="ARBA00022722"/>
    </source>
</evidence>
<evidence type="ECO:0000256" key="8">
    <source>
        <dbReference type="ARBA" id="ARBA00022840"/>
    </source>
</evidence>
<evidence type="ECO:0000259" key="10">
    <source>
        <dbReference type="PROSITE" id="PS51192"/>
    </source>
</evidence>
<reference evidence="12 13" key="1">
    <citation type="submission" date="2020-04" db="EMBL/GenBank/DDBJ databases">
        <title>Flammeovirga sp. SR4, a novel species isolated from seawater.</title>
        <authorList>
            <person name="Wang X."/>
        </authorList>
    </citation>
    <scope>NUCLEOTIDE SEQUENCE [LARGE SCALE GENOMIC DNA]</scope>
    <source>
        <strain evidence="12 13">ATCC 23126</strain>
    </source>
</reference>
<feature type="domain" description="HD Cas3-type" evidence="11">
    <location>
        <begin position="7"/>
        <end position="181"/>
    </location>
</feature>
<sequence length="767" mass="89398">MEEEYWAKTTGLLLDEHVRNVRKQAEKFVKEHPFSIQKYKVYTGKNLAKLLYTAVQWHDEGKKSKSWQKNCKEDTLFRTPYRHELLSVFMCEEKGIQLEEEEKIAILAHHSKLSHRFKSRWIEIVLGSRKIGEDLWNQILRNGNNIVNSTLLTNTNIESAIKNNYAFSATRSLLQIADRRASAKEDGKDLPMFTPFSYQFPDNWEKRAVQELAFNNWKDPLLLLRAATGAGKTDACLLWAQQQIVNNRAERLVIAMPTRFTSNALAINVTENLSQTGLYHSSAWNVKYGKNTEKLDLKRAEHDFARLLANPVTVCTIDHLLMALTHTREDHHTITFNLANSCLVIDEADFYDEFTQANIIELLKYLRVLNVPVMLMSASLPQSALELYKTTGYPINEIKEDTSDKIEQERARCDLKGINEYTSIEDIEYLFEPILNGKPTIIFANTVDRAIEFYEWFKIRNIEPILYHSRFLETDKIKKEKDLIEALGEKAWENKNAKGVAILTQIGEMSINITAEYMISELCPIDRLVQRIGRLCRFFKKGFHGDVIGHLEVIVPYKKEVLYPAPYGRMVKFEWEPSGSLLKTRNLLALKKYTAPQFVEMINQVYNELKPNSPRTEQNIQAYKEEILHNWLVLPQAKQEEDETITEGWKSRDIPDQIDLFIIHPTEYKDKNPTLFLTHNTETIFNSKDAFNTYKLECSISIPLYQRSKGMKNEFIYSKKYRIGKKREQEQEEVKIFLANDCAYDLKRGLILERRQTKTINNEEKFL</sequence>
<dbReference type="Pfam" id="PF00270">
    <property type="entry name" value="DEAD"/>
    <property type="match status" value="1"/>
</dbReference>
<dbReference type="GO" id="GO:0003724">
    <property type="term" value="F:RNA helicase activity"/>
    <property type="evidence" value="ECO:0007669"/>
    <property type="project" value="TreeGrafter"/>
</dbReference>
<keyword evidence="13" id="KW-1185">Reference proteome</keyword>
<evidence type="ECO:0000256" key="4">
    <source>
        <dbReference type="ARBA" id="ARBA00022723"/>
    </source>
</evidence>
<dbReference type="GO" id="GO:0003676">
    <property type="term" value="F:nucleic acid binding"/>
    <property type="evidence" value="ECO:0007669"/>
    <property type="project" value="InterPro"/>
</dbReference>
<evidence type="ECO:0000256" key="6">
    <source>
        <dbReference type="ARBA" id="ARBA00022801"/>
    </source>
</evidence>
<dbReference type="InterPro" id="IPR014001">
    <property type="entry name" value="Helicase_ATP-bd"/>
</dbReference>
<evidence type="ECO:0000256" key="9">
    <source>
        <dbReference type="ARBA" id="ARBA00023118"/>
    </source>
</evidence>
<evidence type="ECO:0000259" key="11">
    <source>
        <dbReference type="PROSITE" id="PS51643"/>
    </source>
</evidence>
<comment type="similarity">
    <text evidence="2">In the central section; belongs to the CRISPR-associated helicase Cas3 family.</text>
</comment>
<comment type="similarity">
    <text evidence="1">In the N-terminal section; belongs to the CRISPR-associated nuclease Cas3-HD family.</text>
</comment>
<organism evidence="12 13">
    <name type="scientific">Flammeovirga aprica JL-4</name>
    <dbReference type="NCBI Taxonomy" id="694437"/>
    <lineage>
        <taxon>Bacteria</taxon>
        <taxon>Pseudomonadati</taxon>
        <taxon>Bacteroidota</taxon>
        <taxon>Cytophagia</taxon>
        <taxon>Cytophagales</taxon>
        <taxon>Flammeovirgaceae</taxon>
        <taxon>Flammeovirga</taxon>
    </lineage>
</organism>
<name>A0A7X9P0L7_9BACT</name>
<dbReference type="PROSITE" id="PS51643">
    <property type="entry name" value="HD_CAS3"/>
    <property type="match status" value="1"/>
</dbReference>
<evidence type="ECO:0000256" key="5">
    <source>
        <dbReference type="ARBA" id="ARBA00022741"/>
    </source>
</evidence>
<feature type="domain" description="Helicase ATP-binding" evidence="10">
    <location>
        <begin position="213"/>
        <end position="398"/>
    </location>
</feature>
<dbReference type="InterPro" id="IPR038257">
    <property type="entry name" value="CRISPR-assoc_Cas3_HD_sf"/>
</dbReference>
<dbReference type="InterPro" id="IPR027417">
    <property type="entry name" value="P-loop_NTPase"/>
</dbReference>
<dbReference type="GO" id="GO:0004518">
    <property type="term" value="F:nuclease activity"/>
    <property type="evidence" value="ECO:0007669"/>
    <property type="project" value="UniProtKB-KW"/>
</dbReference>
<keyword evidence="5" id="KW-0547">Nucleotide-binding</keyword>
<dbReference type="Pfam" id="PF22590">
    <property type="entry name" value="Cas3-like_C_2"/>
    <property type="match status" value="1"/>
</dbReference>
<evidence type="ECO:0000313" key="13">
    <source>
        <dbReference type="Proteomes" id="UP000576082"/>
    </source>
</evidence>
<keyword evidence="4" id="KW-0479">Metal-binding</keyword>
<dbReference type="InterPro" id="IPR054712">
    <property type="entry name" value="Cas3-like_dom"/>
</dbReference>
<dbReference type="PROSITE" id="PS51192">
    <property type="entry name" value="HELICASE_ATP_BIND_1"/>
    <property type="match status" value="1"/>
</dbReference>
<keyword evidence="8" id="KW-0067">ATP-binding</keyword>
<dbReference type="PANTHER" id="PTHR47959:SF16">
    <property type="entry name" value="CRISPR-ASSOCIATED NUCLEASE_HELICASE CAS3-RELATED"/>
    <property type="match status" value="1"/>
</dbReference>
<dbReference type="RefSeq" id="WP_169655644.1">
    <property type="nucleotide sequence ID" value="NZ_JABANE010000010.1"/>
</dbReference>
<dbReference type="GO" id="GO:0016787">
    <property type="term" value="F:hydrolase activity"/>
    <property type="evidence" value="ECO:0007669"/>
    <property type="project" value="UniProtKB-KW"/>
</dbReference>
<dbReference type="GO" id="GO:0005524">
    <property type="term" value="F:ATP binding"/>
    <property type="evidence" value="ECO:0007669"/>
    <property type="project" value="UniProtKB-KW"/>
</dbReference>
<dbReference type="GO" id="GO:0051607">
    <property type="term" value="P:defense response to virus"/>
    <property type="evidence" value="ECO:0007669"/>
    <property type="project" value="UniProtKB-KW"/>
</dbReference>
<keyword evidence="9" id="KW-0051">Antiviral defense</keyword>
<gene>
    <name evidence="12" type="primary">cas3</name>
    <name evidence="12" type="ORF">HHU12_05210</name>
</gene>
<evidence type="ECO:0000256" key="2">
    <source>
        <dbReference type="ARBA" id="ARBA00009046"/>
    </source>
</evidence>
<dbReference type="Gene3D" id="3.40.50.300">
    <property type="entry name" value="P-loop containing nucleotide triphosphate hydrolases"/>
    <property type="match status" value="2"/>
</dbReference>
<protein>
    <submittedName>
        <fullName evidence="12">CRISPR-associated helicase Cas3</fullName>
    </submittedName>
</protein>
<keyword evidence="3" id="KW-0540">Nuclease</keyword>
<dbReference type="GO" id="GO:0046872">
    <property type="term" value="F:metal ion binding"/>
    <property type="evidence" value="ECO:0007669"/>
    <property type="project" value="UniProtKB-KW"/>
</dbReference>
<dbReference type="SMART" id="SM00487">
    <property type="entry name" value="DEXDc"/>
    <property type="match status" value="1"/>
</dbReference>